<reference evidence="3 4" key="1">
    <citation type="submission" date="2020-10" db="EMBL/GenBank/DDBJ databases">
        <title>Haloactinobacterium sp. RN3S43, a bacterium isolated from saline soil.</title>
        <authorList>
            <person name="Sun J.-Q."/>
        </authorList>
    </citation>
    <scope>NUCLEOTIDE SEQUENCE [LARGE SCALE GENOMIC DNA]</scope>
    <source>
        <strain evidence="3 4">RN3S43</strain>
    </source>
</reference>
<keyword evidence="4" id="KW-1185">Reference proteome</keyword>
<evidence type="ECO:0008006" key="5">
    <source>
        <dbReference type="Google" id="ProtNLM"/>
    </source>
</evidence>
<accession>A0A7M1SR52</accession>
<feature type="compositionally biased region" description="Gly residues" evidence="1">
    <location>
        <begin position="8"/>
        <end position="19"/>
    </location>
</feature>
<evidence type="ECO:0000256" key="2">
    <source>
        <dbReference type="SAM" id="Phobius"/>
    </source>
</evidence>
<keyword evidence="2" id="KW-0812">Transmembrane</keyword>
<dbReference type="RefSeq" id="WP_193496749.1">
    <property type="nucleotide sequence ID" value="NZ_CP063169.1"/>
</dbReference>
<feature type="region of interest" description="Disordered" evidence="1">
    <location>
        <begin position="1"/>
        <end position="25"/>
    </location>
</feature>
<keyword evidence="2" id="KW-1133">Transmembrane helix</keyword>
<dbReference type="KEGG" id="halt:IM660_15695"/>
<evidence type="ECO:0000313" key="4">
    <source>
        <dbReference type="Proteomes" id="UP000593758"/>
    </source>
</evidence>
<evidence type="ECO:0000313" key="3">
    <source>
        <dbReference type="EMBL" id="QOR70058.1"/>
    </source>
</evidence>
<protein>
    <recommendedName>
        <fullName evidence="5">DUF4245 domain-containing protein</fullName>
    </recommendedName>
</protein>
<organism evidence="3 4">
    <name type="scientific">Ruania alkalisoli</name>
    <dbReference type="NCBI Taxonomy" id="2779775"/>
    <lineage>
        <taxon>Bacteria</taxon>
        <taxon>Bacillati</taxon>
        <taxon>Actinomycetota</taxon>
        <taxon>Actinomycetes</taxon>
        <taxon>Micrococcales</taxon>
        <taxon>Ruaniaceae</taxon>
        <taxon>Ruania</taxon>
    </lineage>
</organism>
<feature type="region of interest" description="Disordered" evidence="1">
    <location>
        <begin position="58"/>
        <end position="83"/>
    </location>
</feature>
<feature type="transmembrane region" description="Helical" evidence="2">
    <location>
        <begin position="31"/>
        <end position="52"/>
    </location>
</feature>
<sequence length="215" mass="22570">MTSQTDAGGPGHGPGSDGLGRGESKGRRPRWLLPTLIALVVGLLIVLVVLLVPRLGDEAEPGASPSSTASEHATTAAPDPIERETSTPLLAALPDTVEATAPYAVTAQDADPEPLDPNALESWHLTYTGPSDAVTLRIAQWKEAGEADETLSTLTEGTDPVETGEVDVDGEVAGRYVVWETDDGARVAWTNATVMLLAEGPDVETVTTFYRAYPL</sequence>
<name>A0A7M1SR52_9MICO</name>
<keyword evidence="2" id="KW-0472">Membrane</keyword>
<proteinExistence type="predicted"/>
<gene>
    <name evidence="3" type="ORF">IM660_15695</name>
</gene>
<dbReference type="AlphaFoldDB" id="A0A7M1SR52"/>
<dbReference type="EMBL" id="CP063169">
    <property type="protein sequence ID" value="QOR70058.1"/>
    <property type="molecule type" value="Genomic_DNA"/>
</dbReference>
<evidence type="ECO:0000256" key="1">
    <source>
        <dbReference type="SAM" id="MobiDB-lite"/>
    </source>
</evidence>
<feature type="compositionally biased region" description="Low complexity" evidence="1">
    <location>
        <begin position="63"/>
        <end position="77"/>
    </location>
</feature>
<dbReference type="Proteomes" id="UP000593758">
    <property type="component" value="Chromosome"/>
</dbReference>